<dbReference type="NCBIfam" id="TIGR01509">
    <property type="entry name" value="HAD-SF-IA-v3"/>
    <property type="match status" value="1"/>
</dbReference>
<dbReference type="Proteomes" id="UP000215027">
    <property type="component" value="Chromosome II"/>
</dbReference>
<dbReference type="AlphaFoldDB" id="A0A161KBF2"/>
<dbReference type="SUPFAM" id="SSF56784">
    <property type="entry name" value="HAD-like"/>
    <property type="match status" value="1"/>
</dbReference>
<dbReference type="Gene3D" id="3.40.50.1000">
    <property type="entry name" value="HAD superfamily/HAD-like"/>
    <property type="match status" value="1"/>
</dbReference>
<dbReference type="GO" id="GO:0003824">
    <property type="term" value="F:catalytic activity"/>
    <property type="evidence" value="ECO:0007669"/>
    <property type="project" value="UniProtKB-ARBA"/>
</dbReference>
<sequence>MIEERFDGVIFDFNGVLLWDNHLHEEAWRRTSARLRGAPLSDEEMRREVHGRVNRDIFAYVLGRAVSREEMQPLMEEKERTYRQLALASGAAYRLSPGAVELLDFLAAAAIPRAIATSSPGVNVAFFIEQLDLHRWFAPEHIIHDRGLYPGKPAPGIYLEAAEQLGLVPARCIVVEDSIAGIASAHGAGIGGIVAIGPAAEHAALAALPGVGAVITDLRHFPWAWLSTARAEVPAVLGETGGGPVAHREG</sequence>
<dbReference type="InterPro" id="IPR036412">
    <property type="entry name" value="HAD-like_sf"/>
</dbReference>
<evidence type="ECO:0000256" key="4">
    <source>
        <dbReference type="ARBA" id="ARBA00022842"/>
    </source>
</evidence>
<evidence type="ECO:0000313" key="6">
    <source>
        <dbReference type="EMBL" id="CUS06133.1"/>
    </source>
</evidence>
<dbReference type="CDD" id="cd07505">
    <property type="entry name" value="HAD_BPGM-like"/>
    <property type="match status" value="1"/>
</dbReference>
<evidence type="ECO:0000256" key="1">
    <source>
        <dbReference type="ARBA" id="ARBA00001946"/>
    </source>
</evidence>
<dbReference type="InterPro" id="IPR006439">
    <property type="entry name" value="HAD-SF_hydro_IA"/>
</dbReference>
<dbReference type="PANTHER" id="PTHR46193">
    <property type="entry name" value="6-PHOSPHOGLUCONATE PHOSPHATASE"/>
    <property type="match status" value="1"/>
</dbReference>
<dbReference type="EMBL" id="LN890656">
    <property type="protein sequence ID" value="CUS06133.1"/>
    <property type="molecule type" value="Genomic_DNA"/>
</dbReference>
<name>A0A161KBF2_9CHLR</name>
<dbReference type="Pfam" id="PF00702">
    <property type="entry name" value="Hydrolase"/>
    <property type="match status" value="1"/>
</dbReference>
<dbReference type="GO" id="GO:0046872">
    <property type="term" value="F:metal ion binding"/>
    <property type="evidence" value="ECO:0007669"/>
    <property type="project" value="UniProtKB-KW"/>
</dbReference>
<dbReference type="InterPro" id="IPR051600">
    <property type="entry name" value="Beta-PGM-like"/>
</dbReference>
<evidence type="ECO:0000256" key="5">
    <source>
        <dbReference type="ARBA" id="ARBA00023277"/>
    </source>
</evidence>
<keyword evidence="4" id="KW-0460">Magnesium</keyword>
<comment type="cofactor">
    <cofactor evidence="1">
        <name>Mg(2+)</name>
        <dbReference type="ChEBI" id="CHEBI:18420"/>
    </cofactor>
</comment>
<accession>A0A161KBF2</accession>
<keyword evidence="3" id="KW-0479">Metal-binding</keyword>
<proteinExistence type="inferred from homology"/>
<dbReference type="SFLD" id="SFLDS00003">
    <property type="entry name" value="Haloacid_Dehalogenase"/>
    <property type="match status" value="1"/>
</dbReference>
<dbReference type="RefSeq" id="WP_197699952.1">
    <property type="nucleotide sequence ID" value="NZ_LN890656.1"/>
</dbReference>
<keyword evidence="5" id="KW-0119">Carbohydrate metabolism</keyword>
<keyword evidence="7" id="KW-1185">Reference proteome</keyword>
<evidence type="ECO:0000313" key="7">
    <source>
        <dbReference type="Proteomes" id="UP000215027"/>
    </source>
</evidence>
<dbReference type="PANTHER" id="PTHR46193:SF18">
    <property type="entry name" value="HEXITOL PHOSPHATASE B"/>
    <property type="match status" value="1"/>
</dbReference>
<dbReference type="SFLD" id="SFLDG01129">
    <property type="entry name" value="C1.5:_HAD__Beta-PGM__Phosphata"/>
    <property type="match status" value="1"/>
</dbReference>
<protein>
    <recommendedName>
        <fullName evidence="8">HAD-superfamily hydrolase, subfamily IA, variant 3</fullName>
    </recommendedName>
</protein>
<comment type="similarity">
    <text evidence="2">Belongs to the HAD-like hydrolase superfamily. CbbY/CbbZ/Gph/YieH family.</text>
</comment>
<dbReference type="InterPro" id="IPR023198">
    <property type="entry name" value="PGP-like_dom2"/>
</dbReference>
<evidence type="ECO:0008006" key="8">
    <source>
        <dbReference type="Google" id="ProtNLM"/>
    </source>
</evidence>
<organism evidence="6 7">
    <name type="scientific">Candidatus Promineifilum breve</name>
    <dbReference type="NCBI Taxonomy" id="1806508"/>
    <lineage>
        <taxon>Bacteria</taxon>
        <taxon>Bacillati</taxon>
        <taxon>Chloroflexota</taxon>
        <taxon>Ardenticatenia</taxon>
        <taxon>Candidatus Promineifilales</taxon>
        <taxon>Candidatus Promineifilaceae</taxon>
        <taxon>Candidatus Promineifilum</taxon>
    </lineage>
</organism>
<reference evidence="6" key="1">
    <citation type="submission" date="2016-01" db="EMBL/GenBank/DDBJ databases">
        <authorList>
            <person name="Mcilroy J.S."/>
            <person name="Karst M S."/>
            <person name="Albertsen M."/>
        </authorList>
    </citation>
    <scope>NUCLEOTIDE SEQUENCE</scope>
    <source>
        <strain evidence="6">Cfx-K</strain>
    </source>
</reference>
<evidence type="ECO:0000256" key="2">
    <source>
        <dbReference type="ARBA" id="ARBA00006171"/>
    </source>
</evidence>
<dbReference type="InterPro" id="IPR023214">
    <property type="entry name" value="HAD_sf"/>
</dbReference>
<evidence type="ECO:0000256" key="3">
    <source>
        <dbReference type="ARBA" id="ARBA00022723"/>
    </source>
</evidence>
<gene>
    <name evidence="6" type="ORF">CFX0092_B0599</name>
</gene>
<dbReference type="KEGG" id="pbf:CFX0092_B0599"/>
<dbReference type="Gene3D" id="1.10.150.240">
    <property type="entry name" value="Putative phosphatase, domain 2"/>
    <property type="match status" value="1"/>
</dbReference>